<feature type="domain" description="Beta-lactamase class A catalytic" evidence="2">
    <location>
        <begin position="154"/>
        <end position="249"/>
    </location>
</feature>
<dbReference type="Gene3D" id="3.40.710.10">
    <property type="entry name" value="DD-peptidase/beta-lactamase superfamily"/>
    <property type="match status" value="1"/>
</dbReference>
<reference evidence="4" key="1">
    <citation type="journal article" date="2019" name="Int. J. Syst. Evol. Microbiol.">
        <title>The Global Catalogue of Microorganisms (GCM) 10K type strain sequencing project: providing services to taxonomists for standard genome sequencing and annotation.</title>
        <authorList>
            <consortium name="The Broad Institute Genomics Platform"/>
            <consortium name="The Broad Institute Genome Sequencing Center for Infectious Disease"/>
            <person name="Wu L."/>
            <person name="Ma J."/>
        </authorList>
    </citation>
    <scope>NUCLEOTIDE SEQUENCE [LARGE SCALE GENOMIC DNA]</scope>
    <source>
        <strain evidence="4">ZS-22-S1</strain>
    </source>
</reference>
<dbReference type="Pfam" id="PF13354">
    <property type="entry name" value="Beta-lactamase2"/>
    <property type="match status" value="1"/>
</dbReference>
<dbReference type="InterPro" id="IPR000871">
    <property type="entry name" value="Beta-lactam_class-A"/>
</dbReference>
<dbReference type="Proteomes" id="UP001595859">
    <property type="component" value="Unassembled WGS sequence"/>
</dbReference>
<protein>
    <submittedName>
        <fullName evidence="3">Serine hydrolase</fullName>
    </submittedName>
</protein>
<dbReference type="PANTHER" id="PTHR35333:SF5">
    <property type="entry name" value="CONSERVED LIPOPROTEIN LPQF-RELATED"/>
    <property type="match status" value="1"/>
</dbReference>
<evidence type="ECO:0000313" key="3">
    <source>
        <dbReference type="EMBL" id="MFC4854347.1"/>
    </source>
</evidence>
<dbReference type="RefSeq" id="WP_378056293.1">
    <property type="nucleotide sequence ID" value="NZ_JBHSIS010000006.1"/>
</dbReference>
<feature type="chain" id="PRO_5046518185" evidence="1">
    <location>
        <begin position="21"/>
        <end position="416"/>
    </location>
</feature>
<dbReference type="EMBL" id="JBHSIS010000006">
    <property type="protein sequence ID" value="MFC4854347.1"/>
    <property type="molecule type" value="Genomic_DNA"/>
</dbReference>
<organism evidence="3 4">
    <name type="scientific">Actinophytocola glycyrrhizae</name>
    <dbReference type="NCBI Taxonomy" id="2044873"/>
    <lineage>
        <taxon>Bacteria</taxon>
        <taxon>Bacillati</taxon>
        <taxon>Actinomycetota</taxon>
        <taxon>Actinomycetes</taxon>
        <taxon>Pseudonocardiales</taxon>
        <taxon>Pseudonocardiaceae</taxon>
    </lineage>
</organism>
<feature type="signal peptide" evidence="1">
    <location>
        <begin position="1"/>
        <end position="20"/>
    </location>
</feature>
<keyword evidence="1" id="KW-0732">Signal</keyword>
<keyword evidence="3" id="KW-0378">Hydrolase</keyword>
<sequence>MRRLLIVFVLLALVAPTAPAAADTTSAQRRLAWLLAISQRLPATEAELREHVAAPMLDAIGGADGFNETVASVAPLTASRTIERTAAAVTAVVDERLIVEVHTDTAGLVDGLWLRPYAPSPVTWSELDSRLRALAPRVSYAASLVDNGCRPVHEVDANRSHPLGSAFKLYVLGALEQRTTDWSANLPIREEWKSLPSGVLQDRPAGTAVTLREHADLMISISDNTATDHLVHHVGRAAVLDRMAATGNRDPRNFPVLTTRELFVLKGFRYPGLAGTYLSLPRVLRPALRPALAAVPRTAIRPWTEPRNLDDIEWFGSAGDMCRALADLDAMASPRVEHAMSIEDGGIGLDRAEYPEVWFKGGSEPGLLVLNHLARTAEGRTVVATVMLSDQDGALAPGTAVEALALVRGGIELATS</sequence>
<evidence type="ECO:0000259" key="2">
    <source>
        <dbReference type="Pfam" id="PF13354"/>
    </source>
</evidence>
<gene>
    <name evidence="3" type="ORF">ACFPCV_12605</name>
</gene>
<dbReference type="PANTHER" id="PTHR35333">
    <property type="entry name" value="BETA-LACTAMASE"/>
    <property type="match status" value="1"/>
</dbReference>
<proteinExistence type="predicted"/>
<keyword evidence="4" id="KW-1185">Reference proteome</keyword>
<evidence type="ECO:0000256" key="1">
    <source>
        <dbReference type="SAM" id="SignalP"/>
    </source>
</evidence>
<dbReference type="InterPro" id="IPR045155">
    <property type="entry name" value="Beta-lactam_cat"/>
</dbReference>
<name>A0ABV9RYD6_9PSEU</name>
<dbReference type="InterPro" id="IPR012338">
    <property type="entry name" value="Beta-lactam/transpept-like"/>
</dbReference>
<evidence type="ECO:0000313" key="4">
    <source>
        <dbReference type="Proteomes" id="UP001595859"/>
    </source>
</evidence>
<comment type="caution">
    <text evidence="3">The sequence shown here is derived from an EMBL/GenBank/DDBJ whole genome shotgun (WGS) entry which is preliminary data.</text>
</comment>
<dbReference type="Gene3D" id="3.10.450.280">
    <property type="match status" value="1"/>
</dbReference>
<dbReference type="SUPFAM" id="SSF56601">
    <property type="entry name" value="beta-lactamase/transpeptidase-like"/>
    <property type="match status" value="1"/>
</dbReference>
<accession>A0ABV9RYD6</accession>
<dbReference type="GO" id="GO:0016787">
    <property type="term" value="F:hydrolase activity"/>
    <property type="evidence" value="ECO:0007669"/>
    <property type="project" value="UniProtKB-KW"/>
</dbReference>